<name>A0A6L2PWN9_COPFO</name>
<dbReference type="PANTHER" id="PTHR46060">
    <property type="entry name" value="MARINER MOS1 TRANSPOSASE-LIKE PROTEIN"/>
    <property type="match status" value="1"/>
</dbReference>
<protein>
    <submittedName>
        <fullName evidence="1">Uncharacterized protein</fullName>
    </submittedName>
</protein>
<organism evidence="1 2">
    <name type="scientific">Coptotermes formosanus</name>
    <name type="common">Formosan subterranean termite</name>
    <dbReference type="NCBI Taxonomy" id="36987"/>
    <lineage>
        <taxon>Eukaryota</taxon>
        <taxon>Metazoa</taxon>
        <taxon>Ecdysozoa</taxon>
        <taxon>Arthropoda</taxon>
        <taxon>Hexapoda</taxon>
        <taxon>Insecta</taxon>
        <taxon>Pterygota</taxon>
        <taxon>Neoptera</taxon>
        <taxon>Polyneoptera</taxon>
        <taxon>Dictyoptera</taxon>
        <taxon>Blattodea</taxon>
        <taxon>Blattoidea</taxon>
        <taxon>Termitoidae</taxon>
        <taxon>Rhinotermitidae</taxon>
        <taxon>Coptotermes</taxon>
    </lineage>
</organism>
<dbReference type="EMBL" id="BLKM01000518">
    <property type="protein sequence ID" value="GFG35008.1"/>
    <property type="molecule type" value="Genomic_DNA"/>
</dbReference>
<comment type="caution">
    <text evidence="1">The sequence shown here is derived from an EMBL/GenBank/DDBJ whole genome shotgun (WGS) entry which is preliminary data.</text>
</comment>
<reference evidence="2" key="1">
    <citation type="submission" date="2020-01" db="EMBL/GenBank/DDBJ databases">
        <title>Draft genome sequence of the Termite Coptotermes fromosanus.</title>
        <authorList>
            <person name="Itakura S."/>
            <person name="Yosikawa Y."/>
            <person name="Umezawa K."/>
        </authorList>
    </citation>
    <scope>NUCLEOTIDE SEQUENCE [LARGE SCALE GENOMIC DNA]</scope>
</reference>
<accession>A0A6L2PWN9</accession>
<evidence type="ECO:0000313" key="1">
    <source>
        <dbReference type="EMBL" id="GFG35008.1"/>
    </source>
</evidence>
<dbReference type="Gene3D" id="3.30.420.10">
    <property type="entry name" value="Ribonuclease H-like superfamily/Ribonuclease H"/>
    <property type="match status" value="2"/>
</dbReference>
<dbReference type="InterPro" id="IPR036397">
    <property type="entry name" value="RNaseH_sf"/>
</dbReference>
<proteinExistence type="predicted"/>
<dbReference type="InterPro" id="IPR052709">
    <property type="entry name" value="Transposase-MT_Hybrid"/>
</dbReference>
<dbReference type="InParanoid" id="A0A6L2PWN9"/>
<keyword evidence="2" id="KW-1185">Reference proteome</keyword>
<dbReference type="Pfam" id="PF01359">
    <property type="entry name" value="Transposase_1"/>
    <property type="match status" value="1"/>
</dbReference>
<dbReference type="Proteomes" id="UP000502823">
    <property type="component" value="Unassembled WGS sequence"/>
</dbReference>
<evidence type="ECO:0000313" key="2">
    <source>
        <dbReference type="Proteomes" id="UP000502823"/>
    </source>
</evidence>
<dbReference type="PANTHER" id="PTHR46060:SF1">
    <property type="entry name" value="MARINER MOS1 TRANSPOSASE-LIKE PROTEIN"/>
    <property type="match status" value="1"/>
</dbReference>
<dbReference type="GO" id="GO:0003676">
    <property type="term" value="F:nucleic acid binding"/>
    <property type="evidence" value="ECO:0007669"/>
    <property type="project" value="InterPro"/>
</dbReference>
<gene>
    <name evidence="1" type="ORF">Cfor_01111</name>
</gene>
<dbReference type="OrthoDB" id="10017160at2759"/>
<dbReference type="InterPro" id="IPR001888">
    <property type="entry name" value="Transposase_1"/>
</dbReference>
<dbReference type="AlphaFoldDB" id="A0A6L2PWN9"/>
<sequence length="225" mass="25741">MLRRAIFIFLEDRRITSRPGTLSLSLSISKGRVSHIIRSLGFSEICARWVPRSFTIEHKTETKAISSDVLTRFQTEGETFLSRILTADETLVHHFEPEWHHPQSPRKKKFKKYPSAGKVLITVFSGCEGAILVDAMLREEKANSDAYIRTLTELRNTNLASSYFHLFGALKDAIRGTKFETDEDVIRAVRTCLREQDKAWDPQGIHTLVPHWRKTVGVDADFVVK</sequence>